<dbReference type="GO" id="GO:0046872">
    <property type="term" value="F:metal ion binding"/>
    <property type="evidence" value="ECO:0007669"/>
    <property type="project" value="UniProtKB-KW"/>
</dbReference>
<comment type="similarity">
    <text evidence="1">Belongs to the manganese catalase family.</text>
</comment>
<evidence type="ECO:0000256" key="3">
    <source>
        <dbReference type="PIRSR" id="PIRSR607760-2"/>
    </source>
</evidence>
<feature type="binding site" evidence="3">
    <location>
        <position position="246"/>
    </location>
    <ligand>
        <name>Ca(2+)</name>
        <dbReference type="ChEBI" id="CHEBI:29108"/>
    </ligand>
</feature>
<comment type="caution">
    <text evidence="4">The sequence shown here is derived from an EMBL/GenBank/DDBJ whole genome shotgun (WGS) entry which is preliminary data.</text>
</comment>
<feature type="binding site" evidence="2">
    <location>
        <position position="164"/>
    </location>
    <ligand>
        <name>Mn(2+)</name>
        <dbReference type="ChEBI" id="CHEBI:29035"/>
        <label>1</label>
    </ligand>
</feature>
<sequence>MPQKMQGKENLMFLRIDKLPVELPMSPEIDPIAAKNVQELMGGRFGEMSTLMNYTFQSFNMRGRDSIKPYYSLISNIAAEEGGHIEIVGAAINSLLNGPRTGFDASGNPLDAPLKTELPVNPHHYIVGGQGALCQDSRGTPWSGDNVFSSGNLILDLLHNFFLENGARTQKLRVYEMTDNPAARAMLGYLFVRGGVHAMAYAKALETLTGVEMSKMLPIPNIGNATFPEARKIMEQNSHLKLYSFSPNDYKDCGVIWNGEAPEAYHENIGTQRTFEFVDAAPGGGDLADLAGIASSFAPNYAPEEIMEIATKLYMKAKDH</sequence>
<dbReference type="InterPro" id="IPR012347">
    <property type="entry name" value="Ferritin-like"/>
</dbReference>
<accession>A0A2S8SQP0</accession>
<dbReference type="AlphaFoldDB" id="A0A2S8SQP0"/>
<comment type="cofactor">
    <cofactor evidence="2">
        <name>Mn(2+)</name>
        <dbReference type="ChEBI" id="CHEBI:29035"/>
    </cofactor>
    <text evidence="2">Binds 2 manganese ions per subunit.</text>
</comment>
<name>A0A2S8SQP0_9BACT</name>
<dbReference type="EMBL" id="NIGF01000015">
    <property type="protein sequence ID" value="PQV63117.1"/>
    <property type="molecule type" value="Genomic_DNA"/>
</dbReference>
<dbReference type="Gene3D" id="1.20.1260.10">
    <property type="match status" value="1"/>
</dbReference>
<dbReference type="InterPro" id="IPR039377">
    <property type="entry name" value="Mn_catalase_dom"/>
</dbReference>
<organism evidence="4 5">
    <name type="scientific">Abditibacterium utsteinense</name>
    <dbReference type="NCBI Taxonomy" id="1960156"/>
    <lineage>
        <taxon>Bacteria</taxon>
        <taxon>Pseudomonadati</taxon>
        <taxon>Abditibacteriota</taxon>
        <taxon>Abditibacteriia</taxon>
        <taxon>Abditibacteriales</taxon>
        <taxon>Abditibacteriaceae</taxon>
        <taxon>Abditibacterium</taxon>
    </lineage>
</organism>
<dbReference type="SUPFAM" id="SSF47240">
    <property type="entry name" value="Ferritin-like"/>
    <property type="match status" value="1"/>
</dbReference>
<dbReference type="CDD" id="cd01051">
    <property type="entry name" value="Mn_catalase"/>
    <property type="match status" value="1"/>
</dbReference>
<gene>
    <name evidence="4" type="ORF">B1R32_11523</name>
</gene>
<evidence type="ECO:0000256" key="1">
    <source>
        <dbReference type="ARBA" id="ARBA00007644"/>
    </source>
</evidence>
<evidence type="ECO:0000313" key="5">
    <source>
        <dbReference type="Proteomes" id="UP000237684"/>
    </source>
</evidence>
<proteinExistence type="inferred from homology"/>
<feature type="binding site" evidence="2">
    <location>
        <position position="81"/>
    </location>
    <ligand>
        <name>Mn(2+)</name>
        <dbReference type="ChEBI" id="CHEBI:29035"/>
        <label>1</label>
    </ligand>
</feature>
<protein>
    <submittedName>
        <fullName evidence="4">Mn-containing catalase (Includes spore coat protein CotJC)</fullName>
    </submittedName>
</protein>
<evidence type="ECO:0000313" key="4">
    <source>
        <dbReference type="EMBL" id="PQV63117.1"/>
    </source>
</evidence>
<dbReference type="Proteomes" id="UP000237684">
    <property type="component" value="Unassembled WGS sequence"/>
</dbReference>
<feature type="binding site" evidence="2">
    <location>
        <position position="197"/>
    </location>
    <ligand>
        <name>Mn(2+)</name>
        <dbReference type="ChEBI" id="CHEBI:29035"/>
        <label>1</label>
    </ligand>
</feature>
<keyword evidence="4" id="KW-0946">Virion</keyword>
<dbReference type="InParanoid" id="A0A2S8SQP0"/>
<evidence type="ECO:0000256" key="2">
    <source>
        <dbReference type="PIRSR" id="PIRSR607760-1"/>
    </source>
</evidence>
<keyword evidence="4" id="KW-0167">Capsid protein</keyword>
<dbReference type="InterPro" id="IPR009078">
    <property type="entry name" value="Ferritin-like_SF"/>
</dbReference>
<keyword evidence="3" id="KW-0106">Calcium</keyword>
<comment type="cofactor">
    <cofactor evidence="3">
        <name>Ca(2+)</name>
        <dbReference type="ChEBI" id="CHEBI:29108"/>
    </cofactor>
    <text evidence="3">Binds 1 Ca(2+) ion per subunit.</text>
</comment>
<keyword evidence="2" id="KW-0464">Manganese</keyword>
<keyword evidence="5" id="KW-1185">Reference proteome</keyword>
<keyword evidence="2" id="KW-0479">Metal-binding</keyword>
<feature type="binding site" evidence="2">
    <location>
        <position position="47"/>
    </location>
    <ligand>
        <name>Mn(2+)</name>
        <dbReference type="ChEBI" id="CHEBI:29035"/>
        <label>1</label>
    </ligand>
</feature>
<dbReference type="Pfam" id="PF05067">
    <property type="entry name" value="Mn_catalase"/>
    <property type="match status" value="1"/>
</dbReference>
<dbReference type="FunCoup" id="A0A2S8SQP0">
    <property type="interactions" value="7"/>
</dbReference>
<dbReference type="InterPro" id="IPR007760">
    <property type="entry name" value="Mn_catalase"/>
</dbReference>
<reference evidence="4 5" key="1">
    <citation type="journal article" date="2018" name="Syst. Appl. Microbiol.">
        <title>Abditibacterium utsteinense sp. nov., the first cultivated member of candidate phylum FBP, isolated from ice-free Antarctic soil samples.</title>
        <authorList>
            <person name="Tahon G."/>
            <person name="Tytgat B."/>
            <person name="Lebbe L."/>
            <person name="Carlier A."/>
            <person name="Willems A."/>
        </authorList>
    </citation>
    <scope>NUCLEOTIDE SEQUENCE [LARGE SCALE GENOMIC DNA]</scope>
    <source>
        <strain evidence="4 5">LMG 29911</strain>
    </source>
</reference>
<feature type="binding site" evidence="2">
    <location>
        <position position="84"/>
    </location>
    <ligand>
        <name>Mn(2+)</name>
        <dbReference type="ChEBI" id="CHEBI:29035"/>
        <label>1</label>
    </ligand>
</feature>